<dbReference type="Gene3D" id="3.10.129.10">
    <property type="entry name" value="Hotdog Thioesterase"/>
    <property type="match status" value="1"/>
</dbReference>
<dbReference type="PIRSF" id="PIRSF018072">
    <property type="entry name" value="UCP018072"/>
    <property type="match status" value="1"/>
</dbReference>
<dbReference type="EMBL" id="JBHLTC010000040">
    <property type="protein sequence ID" value="MFC0628675.1"/>
    <property type="molecule type" value="Genomic_DNA"/>
</dbReference>
<feature type="domain" description="FAS1-like dehydratase" evidence="1">
    <location>
        <begin position="6"/>
        <end position="128"/>
    </location>
</feature>
<accession>A0ABV6QW02</accession>
<gene>
    <name evidence="2" type="ORF">ACFFGN_31705</name>
</gene>
<sequence length="141" mass="15181">MTIDASAVGRTYPAPESYLVGREKIREFADAIGDPNPAYRGDDAIAPPTFAFPLGSGAFDLLLADPELGLALHRIVHADQRFAYKRPIRAGDEVAATCTLTAYRQVRGMDVVTTETQLRTTAGEDLATTTTVIFHTPEGDA</sequence>
<evidence type="ECO:0000313" key="2">
    <source>
        <dbReference type="EMBL" id="MFC0628675.1"/>
    </source>
</evidence>
<dbReference type="InterPro" id="IPR039569">
    <property type="entry name" value="FAS1-like_DH_region"/>
</dbReference>
<evidence type="ECO:0000313" key="3">
    <source>
        <dbReference type="Proteomes" id="UP001589890"/>
    </source>
</evidence>
<dbReference type="InterPro" id="IPR029069">
    <property type="entry name" value="HotDog_dom_sf"/>
</dbReference>
<evidence type="ECO:0000259" key="1">
    <source>
        <dbReference type="Pfam" id="PF13452"/>
    </source>
</evidence>
<dbReference type="Proteomes" id="UP001589890">
    <property type="component" value="Unassembled WGS sequence"/>
</dbReference>
<dbReference type="InterPro" id="IPR016709">
    <property type="entry name" value="HadA-like"/>
</dbReference>
<protein>
    <submittedName>
        <fullName evidence="2">MaoC family dehydratase N-terminal domain-containing protein</fullName>
    </submittedName>
</protein>
<dbReference type="Pfam" id="PF13452">
    <property type="entry name" value="FAS1_DH_region"/>
    <property type="match status" value="1"/>
</dbReference>
<dbReference type="RefSeq" id="WP_380055413.1">
    <property type="nucleotide sequence ID" value="NZ_JBHLTC010000040.1"/>
</dbReference>
<comment type="caution">
    <text evidence="2">The sequence shown here is derived from an EMBL/GenBank/DDBJ whole genome shotgun (WGS) entry which is preliminary data.</text>
</comment>
<dbReference type="SUPFAM" id="SSF54637">
    <property type="entry name" value="Thioesterase/thiol ester dehydrase-isomerase"/>
    <property type="match status" value="1"/>
</dbReference>
<organism evidence="2 3">
    <name type="scientific">Kribbella deserti</name>
    <dbReference type="NCBI Taxonomy" id="1926257"/>
    <lineage>
        <taxon>Bacteria</taxon>
        <taxon>Bacillati</taxon>
        <taxon>Actinomycetota</taxon>
        <taxon>Actinomycetes</taxon>
        <taxon>Propionibacteriales</taxon>
        <taxon>Kribbellaceae</taxon>
        <taxon>Kribbella</taxon>
    </lineage>
</organism>
<keyword evidence="3" id="KW-1185">Reference proteome</keyword>
<proteinExistence type="predicted"/>
<dbReference type="CDD" id="cd03441">
    <property type="entry name" value="R_hydratase_like"/>
    <property type="match status" value="1"/>
</dbReference>
<reference evidence="2 3" key="1">
    <citation type="submission" date="2024-09" db="EMBL/GenBank/DDBJ databases">
        <authorList>
            <person name="Sun Q."/>
            <person name="Mori K."/>
        </authorList>
    </citation>
    <scope>NUCLEOTIDE SEQUENCE [LARGE SCALE GENOMIC DNA]</scope>
    <source>
        <strain evidence="2 3">CGMCC 1.15906</strain>
    </source>
</reference>
<name>A0ABV6QW02_9ACTN</name>